<dbReference type="EMBL" id="FOGQ01000001">
    <property type="protein sequence ID" value="SER42521.1"/>
    <property type="molecule type" value="Genomic_DNA"/>
</dbReference>
<reference evidence="9" key="1">
    <citation type="submission" date="2016-10" db="EMBL/GenBank/DDBJ databases">
        <authorList>
            <person name="Varghese N."/>
            <person name="Submissions S."/>
        </authorList>
    </citation>
    <scope>NUCLEOTIDE SEQUENCE [LARGE SCALE GENOMIC DNA]</scope>
    <source>
        <strain evidence="9">DSM 20524</strain>
    </source>
</reference>
<evidence type="ECO:0000256" key="2">
    <source>
        <dbReference type="ARBA" id="ARBA00012438"/>
    </source>
</evidence>
<organism evidence="8 9">
    <name type="scientific">Corynebacterium cystitidis DSM 20524</name>
    <dbReference type="NCBI Taxonomy" id="1121357"/>
    <lineage>
        <taxon>Bacteria</taxon>
        <taxon>Bacillati</taxon>
        <taxon>Actinomycetota</taxon>
        <taxon>Actinomycetes</taxon>
        <taxon>Mycobacteriales</taxon>
        <taxon>Corynebacteriaceae</taxon>
        <taxon>Corynebacterium</taxon>
    </lineage>
</organism>
<dbReference type="PANTHER" id="PTHR45436:SF5">
    <property type="entry name" value="SENSOR HISTIDINE KINASE TRCS"/>
    <property type="match status" value="1"/>
</dbReference>
<name>A0A1H9P324_9CORY</name>
<evidence type="ECO:0000256" key="3">
    <source>
        <dbReference type="ARBA" id="ARBA00022553"/>
    </source>
</evidence>
<keyword evidence="7" id="KW-1133">Transmembrane helix</keyword>
<dbReference type="InterPro" id="IPR036890">
    <property type="entry name" value="HATPase_C_sf"/>
</dbReference>
<feature type="transmembrane region" description="Helical" evidence="7">
    <location>
        <begin position="6"/>
        <end position="26"/>
    </location>
</feature>
<keyword evidence="4" id="KW-0808">Transferase</keyword>
<evidence type="ECO:0000313" key="9">
    <source>
        <dbReference type="Proteomes" id="UP000198929"/>
    </source>
</evidence>
<dbReference type="InterPro" id="IPR050428">
    <property type="entry name" value="TCS_sensor_his_kinase"/>
</dbReference>
<proteinExistence type="predicted"/>
<dbReference type="GO" id="GO:0000160">
    <property type="term" value="P:phosphorelay signal transduction system"/>
    <property type="evidence" value="ECO:0007669"/>
    <property type="project" value="TreeGrafter"/>
</dbReference>
<evidence type="ECO:0000256" key="1">
    <source>
        <dbReference type="ARBA" id="ARBA00000085"/>
    </source>
</evidence>
<keyword evidence="7" id="KW-0472">Membrane</keyword>
<comment type="catalytic activity">
    <reaction evidence="1">
        <text>ATP + protein L-histidine = ADP + protein N-phospho-L-histidine.</text>
        <dbReference type="EC" id="2.7.13.3"/>
    </reaction>
</comment>
<dbReference type="GO" id="GO:0004673">
    <property type="term" value="F:protein histidine kinase activity"/>
    <property type="evidence" value="ECO:0007669"/>
    <property type="project" value="UniProtKB-EC"/>
</dbReference>
<gene>
    <name evidence="8" type="ORF">SAMN05661109_00196</name>
</gene>
<sequence length="456" mass="48869">MRRDFRSRIVGIFAVLIILTFAVMLLTTRQVMHSITTQEATADIAQEIDEFTTYAETAKDPDTGEPITDAGRLFEVYLARQAPDSGEAIAAVVDGALVENSTAPRPLSAEGPLVTDVLASPDSSGGFDDQAHGEVMWGKVSITAGTDEATLIIARFLEEDRDVVASNLRLITLIAFGSILIAIIVAWIVAGRLINPVRQVGLEASDLSLIKPGSTLETTGHPDADALATTFNTMLARVDATDHAHRGVMRRTVHQLENASTAVDGRDDTLDALRTLQDLPVGRRVPSAAPSTLDHLYTRVRTAVRDELGSQVVFSSQNIDDTEVEVTPDLVVAAARHAARSAQSRLPDKADDGAKQPIVSMHMGFVDGQLTVSATDSSSAIEAESLPAFFEWDPDPLAIDQLADQPHLSHAIMRVVADVHGGQAWVESEADKGTSIGITIPAPLTYPEDADDEEES</sequence>
<keyword evidence="5 8" id="KW-0418">Kinase</keyword>
<dbReference type="RefSeq" id="WP_092254875.1">
    <property type="nucleotide sequence ID" value="NZ_CP047199.1"/>
</dbReference>
<dbReference type="AlphaFoldDB" id="A0A1H9P324"/>
<keyword evidence="9" id="KW-1185">Reference proteome</keyword>
<dbReference type="Gene3D" id="3.30.565.10">
    <property type="entry name" value="Histidine kinase-like ATPase, C-terminal domain"/>
    <property type="match status" value="1"/>
</dbReference>
<evidence type="ECO:0000256" key="7">
    <source>
        <dbReference type="SAM" id="Phobius"/>
    </source>
</evidence>
<feature type="region of interest" description="Disordered" evidence="6">
    <location>
        <begin position="437"/>
        <end position="456"/>
    </location>
</feature>
<dbReference type="Proteomes" id="UP000198929">
    <property type="component" value="Unassembled WGS sequence"/>
</dbReference>
<dbReference type="STRING" id="1121357.SAMN05661109_00196"/>
<accession>A0A1H9P324</accession>
<dbReference type="GO" id="GO:0005886">
    <property type="term" value="C:plasma membrane"/>
    <property type="evidence" value="ECO:0007669"/>
    <property type="project" value="TreeGrafter"/>
</dbReference>
<feature type="transmembrane region" description="Helical" evidence="7">
    <location>
        <begin position="170"/>
        <end position="190"/>
    </location>
</feature>
<evidence type="ECO:0000256" key="4">
    <source>
        <dbReference type="ARBA" id="ARBA00022679"/>
    </source>
</evidence>
<dbReference type="EC" id="2.7.13.3" evidence="2"/>
<evidence type="ECO:0000256" key="5">
    <source>
        <dbReference type="ARBA" id="ARBA00022777"/>
    </source>
</evidence>
<keyword evidence="3" id="KW-0597">Phosphoprotein</keyword>
<dbReference type="SUPFAM" id="SSF55874">
    <property type="entry name" value="ATPase domain of HSP90 chaperone/DNA topoisomerase II/histidine kinase"/>
    <property type="match status" value="1"/>
</dbReference>
<protein>
    <recommendedName>
        <fullName evidence="2">histidine kinase</fullName>
        <ecNumber evidence="2">2.7.13.3</ecNumber>
    </recommendedName>
</protein>
<keyword evidence="7" id="KW-0812">Transmembrane</keyword>
<evidence type="ECO:0000256" key="6">
    <source>
        <dbReference type="SAM" id="MobiDB-lite"/>
    </source>
</evidence>
<dbReference type="PANTHER" id="PTHR45436">
    <property type="entry name" value="SENSOR HISTIDINE KINASE YKOH"/>
    <property type="match status" value="1"/>
</dbReference>
<evidence type="ECO:0000313" key="8">
    <source>
        <dbReference type="EMBL" id="SER42521.1"/>
    </source>
</evidence>